<sequence length="109" mass="12602">MILAFLKSYAHDEASKKATRSTLLPTLLVTLVIILLIEVPGLVSMNELGVMDGWIDYRLETPHLIVSLVSYFLLLALIRILFLLLQWLPDLYKKAKEEDERIKLEDDQY</sequence>
<reference evidence="2 3" key="1">
    <citation type="journal article" date="2016" name="Nat. Commun.">
        <title>Thousands of microbial genomes shed light on interconnected biogeochemical processes in an aquifer system.</title>
        <authorList>
            <person name="Anantharaman K."/>
            <person name="Brown C.T."/>
            <person name="Hug L.A."/>
            <person name="Sharon I."/>
            <person name="Castelle C.J."/>
            <person name="Probst A.J."/>
            <person name="Thomas B.C."/>
            <person name="Singh A."/>
            <person name="Wilkins M.J."/>
            <person name="Karaoz U."/>
            <person name="Brodie E.L."/>
            <person name="Williams K.H."/>
            <person name="Hubbard S.S."/>
            <person name="Banfield J.F."/>
        </authorList>
    </citation>
    <scope>NUCLEOTIDE SEQUENCE [LARGE SCALE GENOMIC DNA]</scope>
</reference>
<name>A0A1G2DUC6_9BACT</name>
<dbReference type="EMBL" id="MHLU01000147">
    <property type="protein sequence ID" value="OGZ17197.1"/>
    <property type="molecule type" value="Genomic_DNA"/>
</dbReference>
<feature type="transmembrane region" description="Helical" evidence="1">
    <location>
        <begin position="63"/>
        <end position="85"/>
    </location>
</feature>
<feature type="transmembrane region" description="Helical" evidence="1">
    <location>
        <begin position="21"/>
        <end position="43"/>
    </location>
</feature>
<keyword evidence="1" id="KW-0812">Transmembrane</keyword>
<comment type="caution">
    <text evidence="2">The sequence shown here is derived from an EMBL/GenBank/DDBJ whole genome shotgun (WGS) entry which is preliminary data.</text>
</comment>
<proteinExistence type="predicted"/>
<accession>A0A1G2DUC6</accession>
<gene>
    <name evidence="2" type="ORF">A2494_03220</name>
</gene>
<evidence type="ECO:0000313" key="3">
    <source>
        <dbReference type="Proteomes" id="UP000178106"/>
    </source>
</evidence>
<dbReference type="Proteomes" id="UP000178106">
    <property type="component" value="Unassembled WGS sequence"/>
</dbReference>
<protein>
    <submittedName>
        <fullName evidence="2">Uncharacterized protein</fullName>
    </submittedName>
</protein>
<keyword evidence="1" id="KW-1133">Transmembrane helix</keyword>
<keyword evidence="1" id="KW-0472">Membrane</keyword>
<organism evidence="2 3">
    <name type="scientific">Candidatus Lloydbacteria bacterium RIFOXYC12_FULL_46_25</name>
    <dbReference type="NCBI Taxonomy" id="1798670"/>
    <lineage>
        <taxon>Bacteria</taxon>
        <taxon>Candidatus Lloydiibacteriota</taxon>
    </lineage>
</organism>
<dbReference type="AlphaFoldDB" id="A0A1G2DUC6"/>
<evidence type="ECO:0000313" key="2">
    <source>
        <dbReference type="EMBL" id="OGZ17197.1"/>
    </source>
</evidence>
<evidence type="ECO:0000256" key="1">
    <source>
        <dbReference type="SAM" id="Phobius"/>
    </source>
</evidence>